<dbReference type="GO" id="GO:0003677">
    <property type="term" value="F:DNA binding"/>
    <property type="evidence" value="ECO:0007669"/>
    <property type="project" value="InterPro"/>
</dbReference>
<reference evidence="4 5" key="1">
    <citation type="journal article" date="2014" name="Int. J. Syst. Evol. Microbiol.">
        <title>Complete genome sequence of Corynebacterium casei LMG S-19264T (=DSM 44701T), isolated from a smear-ripened cheese.</title>
        <authorList>
            <consortium name="US DOE Joint Genome Institute (JGI-PGF)"/>
            <person name="Walter F."/>
            <person name="Albersmeier A."/>
            <person name="Kalinowski J."/>
            <person name="Ruckert C."/>
        </authorList>
    </citation>
    <scope>NUCLEOTIDE SEQUENCE [LARGE SCALE GENOMIC DNA]</scope>
    <source>
        <strain evidence="4 5">JCM 4205</strain>
    </source>
</reference>
<protein>
    <recommendedName>
        <fullName evidence="6">IS5 family transposase</fullName>
    </recommendedName>
</protein>
<sequence length="344" mass="38083">MGRGDLTDEQWATLEPLLPRGTKPGRPPVWPRRQLIDGIRFRVRTGVPWRDMPLEYGPWNRVYDPFRRWQRSGTWHRILTRLQALADAKGAIVWDLNVDSTVCRAHQHAAGARRQGDLQKEPPGGVHEEPGDHGLGRSRGGFTTKLHLAVEQGQKPMAIVVTAGQRGDSPQFEPVLAKVRVPRIGPGRPRVRPNRVRADKAYASHKNRVYLRRRGIRCTIPDKADQARTAESSDLAVAGHRASTRSTTASGTRWSAGSTASRGRELSPRATTSSRSATRRPSSSLPSTSGCDKGFGTGARKGNSRSSIARSPVFAAPRLQPRTTIPEPDHHTVSRIKIHFRYTA</sequence>
<dbReference type="Pfam" id="PF01609">
    <property type="entry name" value="DDE_Tnp_1"/>
    <property type="match status" value="1"/>
</dbReference>
<dbReference type="PANTHER" id="PTHR46637">
    <property type="entry name" value="TIS1421-TRANSPOSASE PROTEIN A"/>
    <property type="match status" value="1"/>
</dbReference>
<feature type="compositionally biased region" description="Low complexity" evidence="1">
    <location>
        <begin position="238"/>
        <end position="261"/>
    </location>
</feature>
<feature type="region of interest" description="Disordered" evidence="1">
    <location>
        <begin position="109"/>
        <end position="140"/>
    </location>
</feature>
<dbReference type="GO" id="GO:0004803">
    <property type="term" value="F:transposase activity"/>
    <property type="evidence" value="ECO:0007669"/>
    <property type="project" value="InterPro"/>
</dbReference>
<dbReference type="AlphaFoldDB" id="A0AAV4KT51"/>
<comment type="caution">
    <text evidence="4">The sequence shown here is derived from an EMBL/GenBank/DDBJ whole genome shotgun (WGS) entry which is preliminary data.</text>
</comment>
<accession>A0AAV4KT51</accession>
<feature type="domain" description="Transposase IS4-like" evidence="2">
    <location>
        <begin position="98"/>
        <end position="226"/>
    </location>
</feature>
<evidence type="ECO:0000313" key="5">
    <source>
        <dbReference type="Proteomes" id="UP000642014"/>
    </source>
</evidence>
<dbReference type="InterPro" id="IPR002559">
    <property type="entry name" value="Transposase_11"/>
</dbReference>
<proteinExistence type="predicted"/>
<evidence type="ECO:0000256" key="1">
    <source>
        <dbReference type="SAM" id="MobiDB-lite"/>
    </source>
</evidence>
<feature type="compositionally biased region" description="Low complexity" evidence="1">
    <location>
        <begin position="268"/>
        <end position="289"/>
    </location>
</feature>
<evidence type="ECO:0000259" key="3">
    <source>
        <dbReference type="Pfam" id="PF13340"/>
    </source>
</evidence>
<dbReference type="InterPro" id="IPR025161">
    <property type="entry name" value="IS402-like_dom"/>
</dbReference>
<dbReference type="GO" id="GO:0006313">
    <property type="term" value="P:DNA transposition"/>
    <property type="evidence" value="ECO:0007669"/>
    <property type="project" value="InterPro"/>
</dbReference>
<dbReference type="NCBIfam" id="NF033580">
    <property type="entry name" value="transpos_IS5_3"/>
    <property type="match status" value="1"/>
</dbReference>
<evidence type="ECO:0000259" key="2">
    <source>
        <dbReference type="Pfam" id="PF01609"/>
    </source>
</evidence>
<organism evidence="4 5">
    <name type="scientific">Streptomyces cinereoruber</name>
    <dbReference type="NCBI Taxonomy" id="67260"/>
    <lineage>
        <taxon>Bacteria</taxon>
        <taxon>Bacillati</taxon>
        <taxon>Actinomycetota</taxon>
        <taxon>Actinomycetes</taxon>
        <taxon>Kitasatosporales</taxon>
        <taxon>Streptomycetaceae</taxon>
        <taxon>Streptomyces</taxon>
    </lineage>
</organism>
<dbReference type="Pfam" id="PF13340">
    <property type="entry name" value="DUF4096"/>
    <property type="match status" value="1"/>
</dbReference>
<feature type="region of interest" description="Disordered" evidence="1">
    <location>
        <begin position="224"/>
        <end position="311"/>
    </location>
</feature>
<evidence type="ECO:0000313" key="4">
    <source>
        <dbReference type="EMBL" id="GGR47882.1"/>
    </source>
</evidence>
<evidence type="ECO:0008006" key="6">
    <source>
        <dbReference type="Google" id="ProtNLM"/>
    </source>
</evidence>
<name>A0AAV4KT51_9ACTN</name>
<dbReference type="Proteomes" id="UP000642014">
    <property type="component" value="Unassembled WGS sequence"/>
</dbReference>
<dbReference type="PANTHER" id="PTHR46637:SF1">
    <property type="entry name" value="BLL5188 PROTEIN"/>
    <property type="match status" value="1"/>
</dbReference>
<feature type="compositionally biased region" description="Basic and acidic residues" evidence="1">
    <location>
        <begin position="114"/>
        <end position="135"/>
    </location>
</feature>
<dbReference type="InterPro" id="IPR052909">
    <property type="entry name" value="Transposase_6_like"/>
</dbReference>
<gene>
    <name evidence="4" type="ORF">GCM10010497_59060</name>
</gene>
<dbReference type="EMBL" id="BMSJ01000014">
    <property type="protein sequence ID" value="GGR47882.1"/>
    <property type="molecule type" value="Genomic_DNA"/>
</dbReference>
<feature type="domain" description="Insertion element IS402-like" evidence="3">
    <location>
        <begin position="6"/>
        <end position="78"/>
    </location>
</feature>